<evidence type="ECO:0000256" key="1">
    <source>
        <dbReference type="ARBA" id="ARBA00022801"/>
    </source>
</evidence>
<dbReference type="CDD" id="cd03673">
    <property type="entry name" value="NUDIX_Ap6A_hydrolase"/>
    <property type="match status" value="1"/>
</dbReference>
<name>A0A285FQ91_9ACTN</name>
<dbReference type="PROSITE" id="PS51462">
    <property type="entry name" value="NUDIX"/>
    <property type="match status" value="1"/>
</dbReference>
<keyword evidence="4" id="KW-1185">Reference proteome</keyword>
<organism evidence="3 4">
    <name type="scientific">Paractinoplanes atraurantiacus</name>
    <dbReference type="NCBI Taxonomy" id="1036182"/>
    <lineage>
        <taxon>Bacteria</taxon>
        <taxon>Bacillati</taxon>
        <taxon>Actinomycetota</taxon>
        <taxon>Actinomycetes</taxon>
        <taxon>Micromonosporales</taxon>
        <taxon>Micromonosporaceae</taxon>
        <taxon>Paractinoplanes</taxon>
    </lineage>
</organism>
<dbReference type="PANTHER" id="PTHR21340:SF0">
    <property type="entry name" value="BIS(5'-NUCLEOSYL)-TETRAPHOSPHATASE [ASYMMETRICAL]"/>
    <property type="match status" value="1"/>
</dbReference>
<dbReference type="GO" id="GO:0006167">
    <property type="term" value="P:AMP biosynthetic process"/>
    <property type="evidence" value="ECO:0007669"/>
    <property type="project" value="TreeGrafter"/>
</dbReference>
<dbReference type="OrthoDB" id="4287477at2"/>
<evidence type="ECO:0000313" key="3">
    <source>
        <dbReference type="EMBL" id="SNY13395.1"/>
    </source>
</evidence>
<proteinExistence type="predicted"/>
<dbReference type="PROSITE" id="PS00893">
    <property type="entry name" value="NUDIX_BOX"/>
    <property type="match status" value="1"/>
</dbReference>
<reference evidence="3 4" key="1">
    <citation type="submission" date="2017-09" db="EMBL/GenBank/DDBJ databases">
        <authorList>
            <person name="Ehlers B."/>
            <person name="Leendertz F.H."/>
        </authorList>
    </citation>
    <scope>NUCLEOTIDE SEQUENCE [LARGE SCALE GENOMIC DNA]</scope>
    <source>
        <strain evidence="3 4">CGMCC 4.6857</strain>
    </source>
</reference>
<dbReference type="AlphaFoldDB" id="A0A285FQ91"/>
<dbReference type="InterPro" id="IPR029033">
    <property type="entry name" value="His_PPase_superfam"/>
</dbReference>
<dbReference type="GO" id="GO:0006754">
    <property type="term" value="P:ATP biosynthetic process"/>
    <property type="evidence" value="ECO:0007669"/>
    <property type="project" value="TreeGrafter"/>
</dbReference>
<dbReference type="Gene3D" id="3.40.50.1240">
    <property type="entry name" value="Phosphoglycerate mutase-like"/>
    <property type="match status" value="1"/>
</dbReference>
<dbReference type="SMART" id="SM00855">
    <property type="entry name" value="PGAM"/>
    <property type="match status" value="1"/>
</dbReference>
<dbReference type="Gene3D" id="3.90.79.10">
    <property type="entry name" value="Nucleoside Triphosphate Pyrophosphohydrolase"/>
    <property type="match status" value="1"/>
</dbReference>
<evidence type="ECO:0000313" key="4">
    <source>
        <dbReference type="Proteomes" id="UP000219612"/>
    </source>
</evidence>
<dbReference type="InterPro" id="IPR051325">
    <property type="entry name" value="Nudix_hydrolase_domain"/>
</dbReference>
<dbReference type="Pfam" id="PF00293">
    <property type="entry name" value="NUDIX"/>
    <property type="match status" value="1"/>
</dbReference>
<dbReference type="GO" id="GO:0004081">
    <property type="term" value="F:bis(5'-nucleosyl)-tetraphosphatase (asymmetrical) activity"/>
    <property type="evidence" value="ECO:0007669"/>
    <property type="project" value="TreeGrafter"/>
</dbReference>
<dbReference type="Proteomes" id="UP000219612">
    <property type="component" value="Unassembled WGS sequence"/>
</dbReference>
<dbReference type="EMBL" id="OBDY01000001">
    <property type="protein sequence ID" value="SNY13395.1"/>
    <property type="molecule type" value="Genomic_DNA"/>
</dbReference>
<dbReference type="SUPFAM" id="SSF53254">
    <property type="entry name" value="Phosphoglycerate mutase-like"/>
    <property type="match status" value="1"/>
</dbReference>
<keyword evidence="1" id="KW-0378">Hydrolase</keyword>
<gene>
    <name evidence="3" type="ORF">SAMN05421748_1011082</name>
</gene>
<dbReference type="InterPro" id="IPR013078">
    <property type="entry name" value="His_Pase_superF_clade-1"/>
</dbReference>
<accession>A0A285FQ91</accession>
<dbReference type="InterPro" id="IPR020084">
    <property type="entry name" value="NUDIX_hydrolase_CS"/>
</dbReference>
<protein>
    <submittedName>
        <fullName evidence="3">8-oxo-dGTP diphosphatase</fullName>
    </submittedName>
</protein>
<evidence type="ECO:0000259" key="2">
    <source>
        <dbReference type="PROSITE" id="PS51462"/>
    </source>
</evidence>
<dbReference type="InterPro" id="IPR015797">
    <property type="entry name" value="NUDIX_hydrolase-like_dom_sf"/>
</dbReference>
<dbReference type="InterPro" id="IPR000086">
    <property type="entry name" value="NUDIX_hydrolase_dom"/>
</dbReference>
<feature type="domain" description="Nudix hydrolase" evidence="2">
    <location>
        <begin position="3"/>
        <end position="131"/>
    </location>
</feature>
<dbReference type="RefSeq" id="WP_097318321.1">
    <property type="nucleotide sequence ID" value="NZ_OBDY01000001.1"/>
</dbReference>
<sequence>MPEPIRAAGGVLYRPAGDGLEVCLVHRPRYDDWALPKGHLDKGEAPMLGAVREVLEETGRRGRPQLALPRVEYDLPDGRPKTVDYWLMAVTGDEAPVQDTNEVDQIAWLPLAEAAERVSYDDERALLDHVATLPRVTAVTVLVRHAHAGERKKWNGNDALRPIDPLGQTQAERIADLVVPLGPERLVAATPLRCKQTLEPLAAALGGKPIVMDGGFAEPSDADEAPAKAKLAAQRLSDLRSGGLTVVCSQGKLIPGLLAALADDADTGPYKTAKGDGWLLTWSGERLLGLSRL</sequence>
<dbReference type="SUPFAM" id="SSF55811">
    <property type="entry name" value="Nudix"/>
    <property type="match status" value="1"/>
</dbReference>
<dbReference type="Pfam" id="PF00300">
    <property type="entry name" value="His_Phos_1"/>
    <property type="match status" value="1"/>
</dbReference>
<dbReference type="PANTHER" id="PTHR21340">
    <property type="entry name" value="DIADENOSINE 5,5-P1,P4-TETRAPHOSPHATE PYROPHOSPHOHYDROLASE MUTT"/>
    <property type="match status" value="1"/>
</dbReference>